<dbReference type="EMBL" id="MU128919">
    <property type="protein sequence ID" value="KAF9519145.1"/>
    <property type="molecule type" value="Genomic_DNA"/>
</dbReference>
<sequence>MAGMRQRARGTRSLGNRRLPAHISARDDQETSEATPLQHGSSFTFGVLVLLPLHLIQHAQDDITTPSHVVASGRSDSSPAEVLAPVTTWPHVTTRVSLNYWPVHALSAPRGNPMPLGVKTPRDHTLIGRINVKGWQTNRHHLENSSISKMLFVRDLAIASCGRQLSLEINSELGQHDLTGIVDVLMVEVLEAGFQISAQPAACLTTSSFPDAPLDRRDGSHFQTEDTGDSTDPSYTTNSKFEKIPQPTRIVAAAL</sequence>
<evidence type="ECO:0000313" key="3">
    <source>
        <dbReference type="Proteomes" id="UP000886523"/>
    </source>
</evidence>
<accession>A0A9P6E1V0</accession>
<feature type="compositionally biased region" description="Basic residues" evidence="1">
    <location>
        <begin position="1"/>
        <end position="10"/>
    </location>
</feature>
<evidence type="ECO:0000313" key="2">
    <source>
        <dbReference type="EMBL" id="KAF9519145.1"/>
    </source>
</evidence>
<feature type="region of interest" description="Disordered" evidence="1">
    <location>
        <begin position="214"/>
        <end position="240"/>
    </location>
</feature>
<protein>
    <submittedName>
        <fullName evidence="2">Uncharacterized protein</fullName>
    </submittedName>
</protein>
<feature type="region of interest" description="Disordered" evidence="1">
    <location>
        <begin position="1"/>
        <end position="38"/>
    </location>
</feature>
<feature type="compositionally biased region" description="Basic and acidic residues" evidence="1">
    <location>
        <begin position="214"/>
        <end position="224"/>
    </location>
</feature>
<proteinExistence type="predicted"/>
<comment type="caution">
    <text evidence="2">The sequence shown here is derived from an EMBL/GenBank/DDBJ whole genome shotgun (WGS) entry which is preliminary data.</text>
</comment>
<dbReference type="Proteomes" id="UP000886523">
    <property type="component" value="Unassembled WGS sequence"/>
</dbReference>
<name>A0A9P6E1V0_9AGAM</name>
<reference evidence="2" key="1">
    <citation type="journal article" date="2020" name="Nat. Commun.">
        <title>Large-scale genome sequencing of mycorrhizal fungi provides insights into the early evolution of symbiotic traits.</title>
        <authorList>
            <person name="Miyauchi S."/>
            <person name="Kiss E."/>
            <person name="Kuo A."/>
            <person name="Drula E."/>
            <person name="Kohler A."/>
            <person name="Sanchez-Garcia M."/>
            <person name="Morin E."/>
            <person name="Andreopoulos B."/>
            <person name="Barry K.W."/>
            <person name="Bonito G."/>
            <person name="Buee M."/>
            <person name="Carver A."/>
            <person name="Chen C."/>
            <person name="Cichocki N."/>
            <person name="Clum A."/>
            <person name="Culley D."/>
            <person name="Crous P.W."/>
            <person name="Fauchery L."/>
            <person name="Girlanda M."/>
            <person name="Hayes R.D."/>
            <person name="Keri Z."/>
            <person name="LaButti K."/>
            <person name="Lipzen A."/>
            <person name="Lombard V."/>
            <person name="Magnuson J."/>
            <person name="Maillard F."/>
            <person name="Murat C."/>
            <person name="Nolan M."/>
            <person name="Ohm R.A."/>
            <person name="Pangilinan J."/>
            <person name="Pereira M.F."/>
            <person name="Perotto S."/>
            <person name="Peter M."/>
            <person name="Pfister S."/>
            <person name="Riley R."/>
            <person name="Sitrit Y."/>
            <person name="Stielow J.B."/>
            <person name="Szollosi G."/>
            <person name="Zifcakova L."/>
            <person name="Stursova M."/>
            <person name="Spatafora J.W."/>
            <person name="Tedersoo L."/>
            <person name="Vaario L.M."/>
            <person name="Yamada A."/>
            <person name="Yan M."/>
            <person name="Wang P."/>
            <person name="Xu J."/>
            <person name="Bruns T."/>
            <person name="Baldrian P."/>
            <person name="Vilgalys R."/>
            <person name="Dunand C."/>
            <person name="Henrissat B."/>
            <person name="Grigoriev I.V."/>
            <person name="Hibbett D."/>
            <person name="Nagy L.G."/>
            <person name="Martin F.M."/>
        </authorList>
    </citation>
    <scope>NUCLEOTIDE SEQUENCE</scope>
    <source>
        <strain evidence="2">UP504</strain>
    </source>
</reference>
<evidence type="ECO:0000256" key="1">
    <source>
        <dbReference type="SAM" id="MobiDB-lite"/>
    </source>
</evidence>
<gene>
    <name evidence="2" type="ORF">BS47DRAFT_1388287</name>
</gene>
<dbReference type="AlphaFoldDB" id="A0A9P6E1V0"/>
<feature type="compositionally biased region" description="Polar residues" evidence="1">
    <location>
        <begin position="230"/>
        <end position="239"/>
    </location>
</feature>
<organism evidence="2 3">
    <name type="scientific">Hydnum rufescens UP504</name>
    <dbReference type="NCBI Taxonomy" id="1448309"/>
    <lineage>
        <taxon>Eukaryota</taxon>
        <taxon>Fungi</taxon>
        <taxon>Dikarya</taxon>
        <taxon>Basidiomycota</taxon>
        <taxon>Agaricomycotina</taxon>
        <taxon>Agaricomycetes</taxon>
        <taxon>Cantharellales</taxon>
        <taxon>Hydnaceae</taxon>
        <taxon>Hydnum</taxon>
    </lineage>
</organism>
<keyword evidence="3" id="KW-1185">Reference proteome</keyword>